<dbReference type="PROSITE" id="PS50294">
    <property type="entry name" value="WD_REPEATS_REGION"/>
    <property type="match status" value="2"/>
</dbReference>
<feature type="domain" description="CAF1B/HIR1 beta-propeller" evidence="11">
    <location>
        <begin position="308"/>
        <end position="538"/>
    </location>
</feature>
<dbReference type="GO" id="GO:0005634">
    <property type="term" value="C:nucleus"/>
    <property type="evidence" value="ECO:0007669"/>
    <property type="project" value="UniProtKB-SubCell"/>
</dbReference>
<keyword evidence="7" id="KW-0234">DNA repair</keyword>
<dbReference type="InterPro" id="IPR045145">
    <property type="entry name" value="PTHR15271"/>
</dbReference>
<gene>
    <name evidence="12" type="ORF">PHISCL_00492</name>
</gene>
<evidence type="ECO:0000313" key="13">
    <source>
        <dbReference type="Proteomes" id="UP000266188"/>
    </source>
</evidence>
<feature type="region of interest" description="Disordered" evidence="10">
    <location>
        <begin position="636"/>
        <end position="718"/>
    </location>
</feature>
<evidence type="ECO:0000256" key="2">
    <source>
        <dbReference type="ARBA" id="ARBA00007306"/>
    </source>
</evidence>
<feature type="repeat" description="WD" evidence="9">
    <location>
        <begin position="10"/>
        <end position="52"/>
    </location>
</feature>
<dbReference type="SUPFAM" id="SSF50978">
    <property type="entry name" value="WD40 repeat-like"/>
    <property type="match status" value="1"/>
</dbReference>
<evidence type="ECO:0000313" key="12">
    <source>
        <dbReference type="EMBL" id="RJE27139.1"/>
    </source>
</evidence>
<keyword evidence="8" id="KW-0539">Nucleus</keyword>
<dbReference type="GO" id="GO:0033186">
    <property type="term" value="C:CAF-1 complex"/>
    <property type="evidence" value="ECO:0007669"/>
    <property type="project" value="TreeGrafter"/>
</dbReference>
<evidence type="ECO:0000256" key="5">
    <source>
        <dbReference type="ARBA" id="ARBA00022763"/>
    </source>
</evidence>
<dbReference type="STRING" id="2070753.A0A3A2ZVG4"/>
<comment type="similarity">
    <text evidence="2">Belongs to the WD repeat HIR1 family.</text>
</comment>
<feature type="region of interest" description="Disordered" evidence="10">
    <location>
        <begin position="553"/>
        <end position="618"/>
    </location>
</feature>
<organism evidence="12 13">
    <name type="scientific">Aspergillus sclerotialis</name>
    <dbReference type="NCBI Taxonomy" id="2070753"/>
    <lineage>
        <taxon>Eukaryota</taxon>
        <taxon>Fungi</taxon>
        <taxon>Dikarya</taxon>
        <taxon>Ascomycota</taxon>
        <taxon>Pezizomycotina</taxon>
        <taxon>Eurotiomycetes</taxon>
        <taxon>Eurotiomycetidae</taxon>
        <taxon>Eurotiales</taxon>
        <taxon>Aspergillaceae</taxon>
        <taxon>Aspergillus</taxon>
        <taxon>Aspergillus subgen. Polypaecilum</taxon>
    </lineage>
</organism>
<feature type="region of interest" description="Disordered" evidence="10">
    <location>
        <begin position="418"/>
        <end position="464"/>
    </location>
</feature>
<accession>A0A3A2ZVG4</accession>
<dbReference type="InterPro" id="IPR015943">
    <property type="entry name" value="WD40/YVTN_repeat-like_dom_sf"/>
</dbReference>
<reference evidence="13" key="1">
    <citation type="submission" date="2017-02" db="EMBL/GenBank/DDBJ databases">
        <authorList>
            <person name="Tafer H."/>
            <person name="Lopandic K."/>
        </authorList>
    </citation>
    <scope>NUCLEOTIDE SEQUENCE [LARGE SCALE GENOMIC DNA]</scope>
    <source>
        <strain evidence="13">CBS 366.77</strain>
    </source>
</reference>
<evidence type="ECO:0000256" key="4">
    <source>
        <dbReference type="ARBA" id="ARBA00022737"/>
    </source>
</evidence>
<keyword evidence="13" id="KW-1185">Reference proteome</keyword>
<comment type="subcellular location">
    <subcellularLocation>
        <location evidence="1">Nucleus</location>
    </subcellularLocation>
</comment>
<evidence type="ECO:0000259" key="11">
    <source>
        <dbReference type="Pfam" id="PF24105"/>
    </source>
</evidence>
<dbReference type="GO" id="GO:0006281">
    <property type="term" value="P:DNA repair"/>
    <property type="evidence" value="ECO:0007669"/>
    <property type="project" value="UniProtKB-KW"/>
</dbReference>
<dbReference type="SMART" id="SM00320">
    <property type="entry name" value="WD40"/>
    <property type="match status" value="5"/>
</dbReference>
<evidence type="ECO:0000256" key="3">
    <source>
        <dbReference type="ARBA" id="ARBA00022574"/>
    </source>
</evidence>
<dbReference type="PANTHER" id="PTHR15271">
    <property type="entry name" value="CHROMATIN ASSEMBLY FACTOR 1 SUBUNIT B"/>
    <property type="match status" value="1"/>
</dbReference>
<sequence>MKATPLLIAWHNDNAPIYSVHFDPNGKGRLATAGNDNNVRLWKVEATGEERKTTYLSTLVKHTQAVNVVRFSPKGEMLASAGDDGNVLLWVPSEIPLQRLGEDHSDDKETWRVKHMCRSSGAEIYDLAWSPDGVFFITGSMDNIARIYNAQTGQMVRQIAEHSHYVQGVAWDPLNEFVATQSSDRSVHIYSLKTKDGQFTLTTHGKFMKMDLPSKRISSSSPAPADLTTRGQTTSNSAIIASPATSTPGTPMTSNLPMDPPPVSHSRRSSFGSSPSIRRSASPAPSLPLPAVKPLDASPSLLGGLGVKNANIYANETFTSFFRRLTFAPDGSLLFTPAGQYKTTGSSNSDPTKAAEEVINTVYVYTRAGFNKPPISHLPGHKKPSVAIKCSPVYYTLRHGHHPARHITLDTSSGDDAFSSLPDPVVSNSSTSYPSKEAPPASATDDTSKQQTATKNTDSESTQTPASAFALPYRIVYAVATQDAVLVYDTQQQTPLCVVSNLHFATFTDLTWSNDGLTLIMSSSDGFCSTLSFAPGELGQPYTAPIPASHTISTGASSLPTPSHVVSPVKPSHPISTSTVPSSVSQPPPASPARSNSACSITTQSSTQQSTAGVVNNPTPTLGAVPLVTAANSSQPQILPFTSPPQTPMSAVSQNGPNSVNSSVLGKREGRPASESEKEENKSEDPQQPKKRRVAPTLISAGDNAPSKGQSNNPDVGA</sequence>
<comment type="caution">
    <text evidence="12">The sequence shown here is derived from an EMBL/GenBank/DDBJ whole genome shotgun (WGS) entry which is preliminary data.</text>
</comment>
<dbReference type="Gene3D" id="2.130.10.10">
    <property type="entry name" value="YVTN repeat-like/Quinoprotein amine dehydrogenase"/>
    <property type="match status" value="2"/>
</dbReference>
<feature type="repeat" description="WD" evidence="9">
    <location>
        <begin position="117"/>
        <end position="158"/>
    </location>
</feature>
<dbReference type="PANTHER" id="PTHR15271:SF4">
    <property type="entry name" value="CHROMATIN ASSEMBLY FACTOR 1 SUBUNIT B"/>
    <property type="match status" value="1"/>
</dbReference>
<protein>
    <submittedName>
        <fullName evidence="12">Chromatin assembly factor 1</fullName>
    </submittedName>
</protein>
<dbReference type="AlphaFoldDB" id="A0A3A2ZVG4"/>
<keyword evidence="5" id="KW-0227">DNA damage</keyword>
<keyword evidence="6" id="KW-0156">Chromatin regulator</keyword>
<feature type="region of interest" description="Disordered" evidence="10">
    <location>
        <begin position="212"/>
        <end position="291"/>
    </location>
</feature>
<evidence type="ECO:0000256" key="7">
    <source>
        <dbReference type="ARBA" id="ARBA00023204"/>
    </source>
</evidence>
<keyword evidence="4" id="KW-0677">Repeat</keyword>
<dbReference type="OrthoDB" id="71227at2759"/>
<feature type="compositionally biased region" description="Polar residues" evidence="10">
    <location>
        <begin position="449"/>
        <end position="464"/>
    </location>
</feature>
<evidence type="ECO:0000256" key="1">
    <source>
        <dbReference type="ARBA" id="ARBA00004123"/>
    </source>
</evidence>
<feature type="compositionally biased region" description="Polar residues" evidence="10">
    <location>
        <begin position="707"/>
        <end position="718"/>
    </location>
</feature>
<dbReference type="FunFam" id="2.130.10.10:FF:000461">
    <property type="entry name" value="Chromatin assembly factor 1 subunit B"/>
    <property type="match status" value="1"/>
</dbReference>
<feature type="compositionally biased region" description="Low complexity" evidence="10">
    <location>
        <begin position="269"/>
        <end position="291"/>
    </location>
</feature>
<dbReference type="GO" id="GO:0006334">
    <property type="term" value="P:nucleosome assembly"/>
    <property type="evidence" value="ECO:0007669"/>
    <property type="project" value="TreeGrafter"/>
</dbReference>
<dbReference type="GO" id="GO:0006335">
    <property type="term" value="P:DNA replication-dependent chromatin assembly"/>
    <property type="evidence" value="ECO:0007669"/>
    <property type="project" value="InterPro"/>
</dbReference>
<feature type="compositionally biased region" description="Basic and acidic residues" evidence="10">
    <location>
        <begin position="666"/>
        <end position="688"/>
    </location>
</feature>
<dbReference type="InterPro" id="IPR036322">
    <property type="entry name" value="WD40_repeat_dom_sf"/>
</dbReference>
<dbReference type="EMBL" id="MVGC01000008">
    <property type="protein sequence ID" value="RJE27139.1"/>
    <property type="molecule type" value="Genomic_DNA"/>
</dbReference>
<dbReference type="InterPro" id="IPR001680">
    <property type="entry name" value="WD40_rpt"/>
</dbReference>
<feature type="compositionally biased region" description="Low complexity" evidence="10">
    <location>
        <begin position="572"/>
        <end position="585"/>
    </location>
</feature>
<name>A0A3A2ZVG4_9EURO</name>
<evidence type="ECO:0000256" key="9">
    <source>
        <dbReference type="PROSITE-ProRule" id="PRU00221"/>
    </source>
</evidence>
<evidence type="ECO:0000256" key="10">
    <source>
        <dbReference type="SAM" id="MobiDB-lite"/>
    </source>
</evidence>
<feature type="repeat" description="WD" evidence="9">
    <location>
        <begin position="59"/>
        <end position="90"/>
    </location>
</feature>
<feature type="compositionally biased region" description="Polar residues" evidence="10">
    <location>
        <begin position="648"/>
        <end position="664"/>
    </location>
</feature>
<feature type="domain" description="CAF1B/HIR1 beta-propeller" evidence="11">
    <location>
        <begin position="1"/>
        <end position="196"/>
    </location>
</feature>
<dbReference type="PROSITE" id="PS50082">
    <property type="entry name" value="WD_REPEATS_2"/>
    <property type="match status" value="4"/>
</dbReference>
<dbReference type="InterPro" id="IPR055410">
    <property type="entry name" value="Beta-prop_CAF1B_HIR1"/>
</dbReference>
<feature type="compositionally biased region" description="Low complexity" evidence="10">
    <location>
        <begin position="592"/>
        <end position="611"/>
    </location>
</feature>
<evidence type="ECO:0000256" key="8">
    <source>
        <dbReference type="ARBA" id="ARBA00023242"/>
    </source>
</evidence>
<proteinExistence type="inferred from homology"/>
<keyword evidence="3 9" id="KW-0853">WD repeat</keyword>
<dbReference type="Proteomes" id="UP000266188">
    <property type="component" value="Unassembled WGS sequence"/>
</dbReference>
<feature type="compositionally biased region" description="Polar residues" evidence="10">
    <location>
        <begin position="229"/>
        <end position="256"/>
    </location>
</feature>
<feature type="repeat" description="WD" evidence="9">
    <location>
        <begin position="159"/>
        <end position="200"/>
    </location>
</feature>
<dbReference type="Pfam" id="PF24105">
    <property type="entry name" value="Beta-prop_CAF1B_HIR1"/>
    <property type="match status" value="2"/>
</dbReference>
<evidence type="ECO:0000256" key="6">
    <source>
        <dbReference type="ARBA" id="ARBA00022853"/>
    </source>
</evidence>